<gene>
    <name evidence="3" type="ORF">A2477_01415</name>
</gene>
<evidence type="ECO:0008006" key="5">
    <source>
        <dbReference type="Google" id="ProtNLM"/>
    </source>
</evidence>
<proteinExistence type="predicted"/>
<reference evidence="3 4" key="1">
    <citation type="journal article" date="2016" name="Nat. Commun.">
        <title>Thousands of microbial genomes shed light on interconnected biogeochemical processes in an aquifer system.</title>
        <authorList>
            <person name="Anantharaman K."/>
            <person name="Brown C.T."/>
            <person name="Hug L.A."/>
            <person name="Sharon I."/>
            <person name="Castelle C.J."/>
            <person name="Probst A.J."/>
            <person name="Thomas B.C."/>
            <person name="Singh A."/>
            <person name="Wilkins M.J."/>
            <person name="Karaoz U."/>
            <person name="Brodie E.L."/>
            <person name="Williams K.H."/>
            <person name="Hubbard S.S."/>
            <person name="Banfield J.F."/>
        </authorList>
    </citation>
    <scope>NUCLEOTIDE SEQUENCE [LARGE SCALE GENOMIC DNA]</scope>
</reference>
<evidence type="ECO:0000313" key="3">
    <source>
        <dbReference type="EMBL" id="OGF41598.1"/>
    </source>
</evidence>
<comment type="caution">
    <text evidence="3">The sequence shown here is derived from an EMBL/GenBank/DDBJ whole genome shotgun (WGS) entry which is preliminary data.</text>
</comment>
<feature type="domain" description="AbiJ-NTD3" evidence="2">
    <location>
        <begin position="4"/>
        <end position="91"/>
    </location>
</feature>
<evidence type="ECO:0000313" key="4">
    <source>
        <dbReference type="Proteomes" id="UP000177939"/>
    </source>
</evidence>
<dbReference type="AlphaFoldDB" id="A0A1F5TS06"/>
<evidence type="ECO:0000259" key="1">
    <source>
        <dbReference type="Pfam" id="PF14355"/>
    </source>
</evidence>
<feature type="domain" description="Abortive infection protein-like C-terminal" evidence="1">
    <location>
        <begin position="160"/>
        <end position="230"/>
    </location>
</feature>
<evidence type="ECO:0000259" key="2">
    <source>
        <dbReference type="Pfam" id="PF18860"/>
    </source>
</evidence>
<accession>A0A1F5TS06</accession>
<protein>
    <recommendedName>
        <fullName evidence="5">Abortive infection protein-like C-terminal domain-containing protein</fullName>
    </recommendedName>
</protein>
<dbReference type="EMBL" id="MFGL01000003">
    <property type="protein sequence ID" value="OGF41598.1"/>
    <property type="molecule type" value="Genomic_DNA"/>
</dbReference>
<sequence length="361" mass="42148">MLRDFFQHRINNCDWPDGWVFEDQRLNLMRGDDEIFLKFLCETIHPVVRTDQEEVKNLLKIYNSNLEADGFEIFQIKTISSKPVFSARLITTPIQIGNLDRFDYDFVKEQHKKCDDKLYSGDYDGAITSSRSLVEGVISEIYHKCTGKKLLGTGDLLKDYKAIKDLINLSDDSYIHDGLKSIVNSFNGIIQNIDFLSNKMGDRHRPIIKPSKHHAKLVVDSAKTISDFLFSSMEYHANRKNTFINELLSELDSDKRFLSKNDLLNDNSIKKLYDSSDVYLRNLTKEEILKSFKINSYRQSDIFFALLRFFFKELTVNDIEHIYIESQTNNQIVGWNDFQQLLSEENQNLLQSALENIYKEK</sequence>
<name>A0A1F5TS06_9BACT</name>
<dbReference type="Pfam" id="PF18860">
    <property type="entry name" value="AbiJ_NTD3"/>
    <property type="match status" value="1"/>
</dbReference>
<organism evidence="3 4">
    <name type="scientific">Candidatus Falkowbacteria bacterium RIFOXYC2_FULL_47_12</name>
    <dbReference type="NCBI Taxonomy" id="1798004"/>
    <lineage>
        <taxon>Bacteria</taxon>
        <taxon>Candidatus Falkowiibacteriota</taxon>
    </lineage>
</organism>
<dbReference type="InterPro" id="IPR041427">
    <property type="entry name" value="AbiJ-NTD3"/>
</dbReference>
<dbReference type="Proteomes" id="UP000177939">
    <property type="component" value="Unassembled WGS sequence"/>
</dbReference>
<dbReference type="InterPro" id="IPR026001">
    <property type="entry name" value="Abi-like_C"/>
</dbReference>
<dbReference type="Pfam" id="PF14355">
    <property type="entry name" value="Abi_C"/>
    <property type="match status" value="1"/>
</dbReference>